<keyword evidence="3" id="KW-0812">Transmembrane</keyword>
<feature type="region of interest" description="Disordered" evidence="2">
    <location>
        <begin position="110"/>
        <end position="140"/>
    </location>
</feature>
<feature type="compositionally biased region" description="Basic and acidic residues" evidence="2">
    <location>
        <begin position="300"/>
        <end position="309"/>
    </location>
</feature>
<dbReference type="EMBL" id="OA882920">
    <property type="protein sequence ID" value="CAD7277349.1"/>
    <property type="molecule type" value="Genomic_DNA"/>
</dbReference>
<feature type="compositionally biased region" description="Basic and acidic residues" evidence="2">
    <location>
        <begin position="131"/>
        <end position="140"/>
    </location>
</feature>
<protein>
    <submittedName>
        <fullName evidence="4">Uncharacterized protein</fullName>
    </submittedName>
</protein>
<feature type="compositionally biased region" description="Low complexity" evidence="2">
    <location>
        <begin position="118"/>
        <end position="130"/>
    </location>
</feature>
<keyword evidence="3" id="KW-1133">Transmembrane helix</keyword>
<feature type="transmembrane region" description="Helical" evidence="3">
    <location>
        <begin position="180"/>
        <end position="204"/>
    </location>
</feature>
<reference evidence="4" key="1">
    <citation type="submission" date="2020-11" db="EMBL/GenBank/DDBJ databases">
        <authorList>
            <person name="Tran Van P."/>
        </authorList>
    </citation>
    <scope>NUCLEOTIDE SEQUENCE</scope>
</reference>
<feature type="region of interest" description="Disordered" evidence="2">
    <location>
        <begin position="381"/>
        <end position="404"/>
    </location>
</feature>
<evidence type="ECO:0000313" key="4">
    <source>
        <dbReference type="EMBL" id="CAD7277349.1"/>
    </source>
</evidence>
<accession>A0A7R9BL56</accession>
<feature type="region of interest" description="Disordered" evidence="2">
    <location>
        <begin position="561"/>
        <end position="629"/>
    </location>
</feature>
<keyword evidence="3" id="KW-0472">Membrane</keyword>
<evidence type="ECO:0000256" key="2">
    <source>
        <dbReference type="SAM" id="MobiDB-lite"/>
    </source>
</evidence>
<feature type="compositionally biased region" description="Basic and acidic residues" evidence="2">
    <location>
        <begin position="598"/>
        <end position="607"/>
    </location>
</feature>
<dbReference type="Proteomes" id="UP000678499">
    <property type="component" value="Unassembled WGS sequence"/>
</dbReference>
<keyword evidence="5" id="KW-1185">Reference proteome</keyword>
<evidence type="ECO:0000256" key="1">
    <source>
        <dbReference type="SAM" id="Coils"/>
    </source>
</evidence>
<feature type="region of interest" description="Disordered" evidence="2">
    <location>
        <begin position="1"/>
        <end position="20"/>
    </location>
</feature>
<proteinExistence type="predicted"/>
<feature type="compositionally biased region" description="Basic and acidic residues" evidence="2">
    <location>
        <begin position="614"/>
        <end position="623"/>
    </location>
</feature>
<gene>
    <name evidence="4" type="ORF">NMOB1V02_LOCUS5084</name>
</gene>
<feature type="coiled-coil region" evidence="1">
    <location>
        <begin position="249"/>
        <end position="276"/>
    </location>
</feature>
<dbReference type="EMBL" id="CAJPEX010000883">
    <property type="protein sequence ID" value="CAG0917501.1"/>
    <property type="molecule type" value="Genomic_DNA"/>
</dbReference>
<feature type="region of interest" description="Disordered" evidence="2">
    <location>
        <begin position="291"/>
        <end position="310"/>
    </location>
</feature>
<feature type="region of interest" description="Disordered" evidence="2">
    <location>
        <begin position="43"/>
        <end position="83"/>
    </location>
</feature>
<evidence type="ECO:0000256" key="3">
    <source>
        <dbReference type="SAM" id="Phobius"/>
    </source>
</evidence>
<name>A0A7R9BL56_9CRUS</name>
<sequence length="629" mass="70509">MADDGNAVVRDDEEEAVGEVEGAARAEWVLISSVEANKEDFFSRSVDLSSHSSSPNLDGTERDESKSGNSALEPEKPDDDSDASCRSLEVLLPTHYQDILQNLRRRRKERLSLQKENSSSSESVSIIGDSGSEREMSAESPHDIADVDTGSSYLCVNELPANLNVIRPEKKYVHTRNKRLAMGLNFLVAFAAVLVLGLGVGHFLGWSEQSSITEEIQKSTKRTVDTLKNELSSCKHDLNDDVDEDDQRIKNLSALNADLLRRVEGLQNDLNSLLIDGLQKPVGSAWRQTEAEPASIQEPSVDHKTKEDIVEPSVLDSPIPREEAEEDNFDTISSSWRKLEAVATDVWDSLRSADAVKRALNGCKSVSDDVAKRFCKLGLAMNDPSPRSRDESSSSSSSSTTPPRTPFFKRLWDALREEKVAPDVPWESVNLDFVTKSVASAFTPSQNRTETAKNFLRDSATAVTSFATDLKDRLVGRMTKLRDLASDSNVSGHFDALFKAAETIPRVWTKVVSDVEVEPVDSEPVSESSVCANGTQEKTDWVFERAKSRHDSRMHDRATDWMFERAKRNRPQKPYKEQDGAGDDEWKEMKRKKKRKDTRGYEKAKSEGRKRKGEKQYTKDKVYASRRRR</sequence>
<evidence type="ECO:0000313" key="5">
    <source>
        <dbReference type="Proteomes" id="UP000678499"/>
    </source>
</evidence>
<feature type="compositionally biased region" description="Low complexity" evidence="2">
    <location>
        <begin position="393"/>
        <end position="402"/>
    </location>
</feature>
<feature type="compositionally biased region" description="Low complexity" evidence="2">
    <location>
        <begin position="43"/>
        <end position="54"/>
    </location>
</feature>
<keyword evidence="1" id="KW-0175">Coiled coil</keyword>
<dbReference type="AlphaFoldDB" id="A0A7R9BL56"/>
<organism evidence="4">
    <name type="scientific">Notodromas monacha</name>
    <dbReference type="NCBI Taxonomy" id="399045"/>
    <lineage>
        <taxon>Eukaryota</taxon>
        <taxon>Metazoa</taxon>
        <taxon>Ecdysozoa</taxon>
        <taxon>Arthropoda</taxon>
        <taxon>Crustacea</taxon>
        <taxon>Oligostraca</taxon>
        <taxon>Ostracoda</taxon>
        <taxon>Podocopa</taxon>
        <taxon>Podocopida</taxon>
        <taxon>Cypridocopina</taxon>
        <taxon>Cypridoidea</taxon>
        <taxon>Cyprididae</taxon>
        <taxon>Notodromas</taxon>
    </lineage>
</organism>